<accession>M1WYJ2</accession>
<dbReference type="EMBL" id="CAIY01000029">
    <property type="protein sequence ID" value="CCH66897.1"/>
    <property type="molecule type" value="Genomic_DNA"/>
</dbReference>
<dbReference type="AlphaFoldDB" id="M1WYJ2"/>
<dbReference type="SUPFAM" id="SSF53187">
    <property type="entry name" value="Zn-dependent exopeptidases"/>
    <property type="match status" value="1"/>
</dbReference>
<dbReference type="InterPro" id="IPR050695">
    <property type="entry name" value="N-acetylmuramoyl_amidase_3"/>
</dbReference>
<dbReference type="GO" id="GO:0071555">
    <property type="term" value="P:cell wall organization"/>
    <property type="evidence" value="ECO:0007669"/>
    <property type="project" value="UniProtKB-KW"/>
</dbReference>
<evidence type="ECO:0000256" key="2">
    <source>
        <dbReference type="ARBA" id="ARBA00023316"/>
    </source>
</evidence>
<dbReference type="STRING" id="1165094.RINTHH_7420"/>
<dbReference type="Proteomes" id="UP000053051">
    <property type="component" value="Unassembled WGS sequence"/>
</dbReference>
<reference evidence="6" key="2">
    <citation type="submission" date="2016-01" db="EMBL/GenBank/DDBJ databases">
        <title>Diatom-associated endosymboitic cyanobacterium lacks core nitrogen metabolism enzymes.</title>
        <authorList>
            <person name="Hilton J.A."/>
            <person name="Foster R.A."/>
            <person name="Tripp H.J."/>
            <person name="Carter B.J."/>
            <person name="Zehr J.P."/>
            <person name="Villareal T.A."/>
        </authorList>
    </citation>
    <scope>NUCLEOTIDE SEQUENCE [LARGE SCALE GENOMIC DNA]</scope>
    <source>
        <strain evidence="6">HH01</strain>
    </source>
</reference>
<keyword evidence="1" id="KW-0378">Hydrolase</keyword>
<dbReference type="CDD" id="cd02696">
    <property type="entry name" value="MurNAc-LAA"/>
    <property type="match status" value="1"/>
</dbReference>
<evidence type="ECO:0000313" key="6">
    <source>
        <dbReference type="Proteomes" id="UP000053051"/>
    </source>
</evidence>
<evidence type="ECO:0000259" key="3">
    <source>
        <dbReference type="SMART" id="SM00287"/>
    </source>
</evidence>
<feature type="domain" description="SH3b" evidence="3">
    <location>
        <begin position="225"/>
        <end position="284"/>
    </location>
</feature>
<protein>
    <submittedName>
        <fullName evidence="5">N-acetylmuramoyl-L-alanine amidase</fullName>
    </submittedName>
</protein>
<dbReference type="InterPro" id="IPR002508">
    <property type="entry name" value="MurNAc-LAA_cat"/>
</dbReference>
<dbReference type="OrthoDB" id="9772024at2"/>
<dbReference type="Gene3D" id="3.40.630.40">
    <property type="entry name" value="Zn-dependent exopeptidases"/>
    <property type="match status" value="1"/>
</dbReference>
<dbReference type="SMART" id="SM00646">
    <property type="entry name" value="Ami_3"/>
    <property type="match status" value="1"/>
</dbReference>
<dbReference type="GO" id="GO:0008745">
    <property type="term" value="F:N-acetylmuramoyl-L-alanine amidase activity"/>
    <property type="evidence" value="ECO:0007669"/>
    <property type="project" value="InterPro"/>
</dbReference>
<keyword evidence="6" id="KW-1185">Reference proteome</keyword>
<evidence type="ECO:0000313" key="5">
    <source>
        <dbReference type="EMBL" id="CCH66897.1"/>
    </source>
</evidence>
<dbReference type="RefSeq" id="WP_008232849.1">
    <property type="nucleotide sequence ID" value="NZ_CAIY01000029.1"/>
</dbReference>
<dbReference type="GO" id="GO:0009253">
    <property type="term" value="P:peptidoglycan catabolic process"/>
    <property type="evidence" value="ECO:0007669"/>
    <property type="project" value="InterPro"/>
</dbReference>
<dbReference type="SMART" id="SM00287">
    <property type="entry name" value="SH3b"/>
    <property type="match status" value="1"/>
</dbReference>
<keyword evidence="2" id="KW-0961">Cell wall biogenesis/degradation</keyword>
<name>M1WYJ2_9NOST</name>
<feature type="domain" description="MurNAc-LAA" evidence="4">
    <location>
        <begin position="466"/>
        <end position="578"/>
    </location>
</feature>
<organism evidence="5 6">
    <name type="scientific">Richelia intracellularis HH01</name>
    <dbReference type="NCBI Taxonomy" id="1165094"/>
    <lineage>
        <taxon>Bacteria</taxon>
        <taxon>Bacillati</taxon>
        <taxon>Cyanobacteriota</taxon>
        <taxon>Cyanophyceae</taxon>
        <taxon>Nostocales</taxon>
        <taxon>Nostocaceae</taxon>
        <taxon>Richelia</taxon>
    </lineage>
</organism>
<gene>
    <name evidence="5" type="ORF">RINTHH_7420</name>
</gene>
<evidence type="ECO:0000256" key="1">
    <source>
        <dbReference type="ARBA" id="ARBA00022801"/>
    </source>
</evidence>
<proteinExistence type="predicted"/>
<evidence type="ECO:0000259" key="4">
    <source>
        <dbReference type="SMART" id="SM00646"/>
    </source>
</evidence>
<reference evidence="5 6" key="1">
    <citation type="submission" date="2012-05" db="EMBL/GenBank/DDBJ databases">
        <authorList>
            <person name="Hilton J."/>
        </authorList>
    </citation>
    <scope>NUCLEOTIDE SEQUENCE [LARGE SCALE GENOMIC DNA]</scope>
    <source>
        <strain evidence="5 6">HH01</strain>
    </source>
</reference>
<dbReference type="PANTHER" id="PTHR30404:SF0">
    <property type="entry name" value="N-ACETYLMURAMOYL-L-ALANINE AMIDASE AMIC"/>
    <property type="match status" value="1"/>
</dbReference>
<sequence length="587" mass="65409">MIQFLGLLGLSATFPTSLASAQEKSLLVVYPRNNYQTKAEKVFFIGTAPSSGNVFINGQVVIRSKSGHFAPSFPLKLGENLFKISYQNQKIKIKVTRNTNQSIIPESLAFAKNSLFPKSDIARMPGEIICFGAIATPNANAIVQLGNVNIPLLPQIQHVQLPSHIVALTGQNQPKIRDNITKYQGCKTLDSPGDFGKPLFKLTQAGQTLTQEGVGRVQILSPKQVEVAEITANMGLTRTGPNTSYSRLTPLPQGTQAVISGKEGKWLRLDYGAWINSKETRIVSNVIQPQSIIRGVGYKQISQTTEITFLLDSPVPIDVQQGNKTFILTLYNATAQTDTIRTDNDPLISRLDWRQVNPKKLQYTFTLKTDQQWGYKLRYIGKSLVLTMRHPSKLERSRYRPLSGIKILLDPGHGGHESGAVGPTGYQEKDVNLVVSKLLRQELVRRGAIVVMTREEDKNVSLANRQLIITQEKPAISLSIHYNALPDTGNAEKTKGIGTFWYHPQAHSLAMFLQNYLVKKLKRPSYGVFWGNLALTRPAIAPSILLELGFIINPDEFEWITNEKEQKKLVKVLADGIIKWFKDSLTR</sequence>
<dbReference type="PANTHER" id="PTHR30404">
    <property type="entry name" value="N-ACETYLMURAMOYL-L-ALANINE AMIDASE"/>
    <property type="match status" value="1"/>
</dbReference>
<dbReference type="GO" id="GO:0030288">
    <property type="term" value="C:outer membrane-bounded periplasmic space"/>
    <property type="evidence" value="ECO:0007669"/>
    <property type="project" value="TreeGrafter"/>
</dbReference>
<comment type="caution">
    <text evidence="5">The sequence shown here is derived from an EMBL/GenBank/DDBJ whole genome shotgun (WGS) entry which is preliminary data.</text>
</comment>
<dbReference type="Gene3D" id="2.30.30.40">
    <property type="entry name" value="SH3 Domains"/>
    <property type="match status" value="1"/>
</dbReference>
<dbReference type="Pfam" id="PF01520">
    <property type="entry name" value="Amidase_3"/>
    <property type="match status" value="1"/>
</dbReference>
<dbReference type="InterPro" id="IPR003646">
    <property type="entry name" value="SH3-like_bac-type"/>
</dbReference>